<reference evidence="1" key="1">
    <citation type="submission" date="2022-01" db="EMBL/GenBank/DDBJ databases">
        <authorList>
            <person name="King R."/>
        </authorList>
    </citation>
    <scope>NUCLEOTIDE SEQUENCE</scope>
</reference>
<dbReference type="Proteomes" id="UP001153737">
    <property type="component" value="Chromosome 1"/>
</dbReference>
<dbReference type="PANTHER" id="PTHR33964:SF1">
    <property type="entry name" value="RE45066P"/>
    <property type="match status" value="1"/>
</dbReference>
<keyword evidence="2" id="KW-1185">Reference proteome</keyword>
<gene>
    <name evidence="1" type="ORF">PHAECO_LOCUS997</name>
</gene>
<proteinExistence type="predicted"/>
<dbReference type="EMBL" id="OU896707">
    <property type="protein sequence ID" value="CAH1116015.1"/>
    <property type="molecule type" value="Genomic_DNA"/>
</dbReference>
<protein>
    <submittedName>
        <fullName evidence="1">Uncharacterized protein</fullName>
    </submittedName>
</protein>
<dbReference type="PANTHER" id="PTHR33964">
    <property type="entry name" value="RE45066P-RELATED"/>
    <property type="match status" value="1"/>
</dbReference>
<accession>A0A9P0D7E3</accession>
<evidence type="ECO:0000313" key="2">
    <source>
        <dbReference type="Proteomes" id="UP001153737"/>
    </source>
</evidence>
<dbReference type="AlphaFoldDB" id="A0A9P0D7E3"/>
<name>A0A9P0D7E3_PHACE</name>
<evidence type="ECO:0000313" key="1">
    <source>
        <dbReference type="EMBL" id="CAH1116015.1"/>
    </source>
</evidence>
<reference evidence="1" key="2">
    <citation type="submission" date="2022-10" db="EMBL/GenBank/DDBJ databases">
        <authorList>
            <consortium name="ENA_rothamsted_submissions"/>
            <consortium name="culmorum"/>
            <person name="King R."/>
        </authorList>
    </citation>
    <scope>NUCLEOTIDE SEQUENCE</scope>
</reference>
<sequence>MYTVVNDIKRSYALFSAVFITLITTKAKAQDNCNADQLMHCAKPLSVLTDSGLTSFVSSKSDLEKVCPDLKEAIKCIHGFTRHCMSKEDRSHFRTLFHGTGLMVHELCRNGTYQDEYLKHAPCMSRAANENEVCFKRYTRAMHTIQSNSPEINISEPDIVTVLKKKRAAADEGIKNICCAFQEYVECSTQSVRRKCGDISAEFSHTFLDKMSAAMIQLHCTEYGRRECGMMSSSQATRQTVLTLLTIYLFQWFLR</sequence>
<organism evidence="1 2">
    <name type="scientific">Phaedon cochleariae</name>
    <name type="common">Mustard beetle</name>
    <dbReference type="NCBI Taxonomy" id="80249"/>
    <lineage>
        <taxon>Eukaryota</taxon>
        <taxon>Metazoa</taxon>
        <taxon>Ecdysozoa</taxon>
        <taxon>Arthropoda</taxon>
        <taxon>Hexapoda</taxon>
        <taxon>Insecta</taxon>
        <taxon>Pterygota</taxon>
        <taxon>Neoptera</taxon>
        <taxon>Endopterygota</taxon>
        <taxon>Coleoptera</taxon>
        <taxon>Polyphaga</taxon>
        <taxon>Cucujiformia</taxon>
        <taxon>Chrysomeloidea</taxon>
        <taxon>Chrysomelidae</taxon>
        <taxon>Chrysomelinae</taxon>
        <taxon>Chrysomelini</taxon>
        <taxon>Phaedon</taxon>
    </lineage>
</organism>